<name>A0A7R8UAJ5_HERIL</name>
<evidence type="ECO:0000256" key="7">
    <source>
        <dbReference type="PIRSR" id="PIRSR601548-2"/>
    </source>
</evidence>
<proteinExistence type="inferred from homology"/>
<organism evidence="13 14">
    <name type="scientific">Hermetia illucens</name>
    <name type="common">Black soldier fly</name>
    <dbReference type="NCBI Taxonomy" id="343691"/>
    <lineage>
        <taxon>Eukaryota</taxon>
        <taxon>Metazoa</taxon>
        <taxon>Ecdysozoa</taxon>
        <taxon>Arthropoda</taxon>
        <taxon>Hexapoda</taxon>
        <taxon>Insecta</taxon>
        <taxon>Pterygota</taxon>
        <taxon>Neoptera</taxon>
        <taxon>Endopterygota</taxon>
        <taxon>Diptera</taxon>
        <taxon>Brachycera</taxon>
        <taxon>Stratiomyomorpha</taxon>
        <taxon>Stratiomyidae</taxon>
        <taxon>Hermetiinae</taxon>
        <taxon>Hermetia</taxon>
    </lineage>
</organism>
<dbReference type="AlphaFoldDB" id="A0A7R8UAJ5"/>
<feature type="active site" description="Proton acceptor 1" evidence="5">
    <location>
        <position position="464"/>
    </location>
</feature>
<evidence type="ECO:0000256" key="9">
    <source>
        <dbReference type="PIRSR" id="PIRSR601548-4"/>
    </source>
</evidence>
<evidence type="ECO:0000256" key="12">
    <source>
        <dbReference type="RuleBase" id="RU361144"/>
    </source>
</evidence>
<evidence type="ECO:0000256" key="5">
    <source>
        <dbReference type="PIRSR" id="PIRSR601548-1"/>
    </source>
</evidence>
<evidence type="ECO:0000256" key="1">
    <source>
        <dbReference type="ARBA" id="ARBA00008139"/>
    </source>
</evidence>
<keyword evidence="8 12" id="KW-0479">Metal-binding</keyword>
<keyword evidence="3 9" id="KW-1015">Disulfide bond</keyword>
<evidence type="ECO:0000256" key="10">
    <source>
        <dbReference type="PIRSR" id="PIRSR601548-8"/>
    </source>
</evidence>
<comment type="similarity">
    <text evidence="1 11 12">Belongs to the peptidase M2 family.</text>
</comment>
<feature type="binding site" evidence="8">
    <location>
        <position position="467"/>
    </location>
    <ligand>
        <name>Zn(2+)</name>
        <dbReference type="ChEBI" id="CHEBI:29105"/>
        <label>1</label>
        <note>catalytic</note>
    </ligand>
</feature>
<sequence length="796" mass="92419">MTSITFLEPLQVPANISIRNLLHSIQIGDKHFNLETRPHETIDEWFDQVNLQYLQLNRYSAYYMWELSTNPTTKINDEASLFGGIRSRWITRRCNEATSMIPDMTRIQKRMVKILCRGPKYTNYQGSELSEILGRIEAIYTEAEICLPKTFDICVNYNRIWDYTYVRNPSREFIPLNMSAIVKDRLEDANPLHFFDGKISHDYYVFRGVSDGQIDDEDITDYKIRRSQMLCMGIEPELENLMTGNFVALQRPDCALPPDIIFRWAWEAWRLAVGPEIAKYYPSAVYIMNLGANNNGYSDIGEAWRDELEMGDLRDTVDKLWSELKPYYEIVHAVFRNALWIKYEDNDEVTRDGPLPAHLMGNMWSQDWSAYQKLLVPLSDFDLDDNLRKTNWTSKDMTKRADDFYSSMGLNPMPEKFWKFSQFDKSSNTTKCHGSAANMFNGDDYRMIVCAERTFDDFYTIIHEMGHLQYYMHSNAHQPALFQDAPNSALSESIGDAIFLAMMTPSHLNRLGLLPDKHLFADNQKNFDQREMRLVHEPEYKSDFVKIPTKRNILEDFVADPSEVDKTKENSAESYPGNSLEENVYGNFGLQNDDIVDPDGNPGVAKQVINVFDLTLLLKVALSKIPQIPFEYILDVFRWSLFDGSVSFRKANTFFWKLILEEQGIKPPNWENRSKLFDAAAKFHIADNTPYVRYFLASILQVQIFKGLCEMTVFGRVNTEQNLPLPLHRCDIYGSKRAGKVLKKALKLGASKHWSEVLYILTGKREVSVEPFIEYYQPLFQSMKKLIKDFEIPVGW</sequence>
<dbReference type="GO" id="GO:0046872">
    <property type="term" value="F:metal ion binding"/>
    <property type="evidence" value="ECO:0007669"/>
    <property type="project" value="UniProtKB-KW"/>
</dbReference>
<dbReference type="PROSITE" id="PS52011">
    <property type="entry name" value="PEPTIDASE_M2"/>
    <property type="match status" value="1"/>
</dbReference>
<feature type="active site" description="Proton donor 2" evidence="6">
    <location>
        <position position="684"/>
    </location>
</feature>
<evidence type="ECO:0000313" key="13">
    <source>
        <dbReference type="EMBL" id="CAD7077228.1"/>
    </source>
</evidence>
<dbReference type="GO" id="GO:0008241">
    <property type="term" value="F:peptidyl-dipeptidase activity"/>
    <property type="evidence" value="ECO:0007669"/>
    <property type="project" value="InterPro"/>
</dbReference>
<reference evidence="13 14" key="1">
    <citation type="submission" date="2020-11" db="EMBL/GenBank/DDBJ databases">
        <authorList>
            <person name="Wallbank WR R."/>
            <person name="Pardo Diaz C."/>
            <person name="Kozak K."/>
            <person name="Martin S."/>
            <person name="Jiggins C."/>
            <person name="Moest M."/>
            <person name="Warren A I."/>
            <person name="Generalovic N T."/>
            <person name="Byers J.R.P. K."/>
            <person name="Montejo-Kovacevich G."/>
            <person name="Yen C E."/>
        </authorList>
    </citation>
    <scope>NUCLEOTIDE SEQUENCE [LARGE SCALE GENOMIC DNA]</scope>
</reference>
<dbReference type="Pfam" id="PF01401">
    <property type="entry name" value="Peptidase_M2"/>
    <property type="match status" value="2"/>
</dbReference>
<feature type="binding site" evidence="7">
    <location>
        <position position="693"/>
    </location>
    <ligand>
        <name>chloride</name>
        <dbReference type="ChEBI" id="CHEBI:17996"/>
        <label>1</label>
    </ligand>
</feature>
<dbReference type="PANTHER" id="PTHR10514:SF27">
    <property type="entry name" value="ANGIOTENSIN-CONVERTING ENZYME"/>
    <property type="match status" value="1"/>
</dbReference>
<keyword evidence="12" id="KW-0645">Protease</keyword>
<dbReference type="OrthoDB" id="10029630at2759"/>
<evidence type="ECO:0000256" key="3">
    <source>
        <dbReference type="ARBA" id="ARBA00023157"/>
    </source>
</evidence>
<keyword evidence="4 12" id="KW-0325">Glycoprotein</keyword>
<comment type="caution">
    <text evidence="11">Lacks conserved residue(s) required for the propagation of feature annotation.</text>
</comment>
<feature type="binding site" evidence="8">
    <location>
        <position position="463"/>
    </location>
    <ligand>
        <name>Zn(2+)</name>
        <dbReference type="ChEBI" id="CHEBI:29105"/>
        <label>1</label>
        <note>catalytic</note>
    </ligand>
</feature>
<dbReference type="InterPro" id="IPR001548">
    <property type="entry name" value="Peptidase_M2"/>
</dbReference>
<evidence type="ECO:0000256" key="4">
    <source>
        <dbReference type="ARBA" id="ARBA00023180"/>
    </source>
</evidence>
<dbReference type="EC" id="3.4.-.-" evidence="12"/>
<dbReference type="SUPFAM" id="SSF55486">
    <property type="entry name" value="Metalloproteases ('zincins'), catalytic domain"/>
    <property type="match status" value="2"/>
</dbReference>
<comment type="cofactor">
    <cofactor evidence="12">
        <name>Zn(2+)</name>
        <dbReference type="ChEBI" id="CHEBI:29105"/>
    </cofactor>
    <text evidence="12">Binds 2 Zn(2+) ions per subunit.</text>
</comment>
<dbReference type="CDD" id="cd06461">
    <property type="entry name" value="M2_ACE"/>
    <property type="match status" value="1"/>
</dbReference>
<feature type="disulfide bond" evidence="9 11">
    <location>
        <begin position="432"/>
        <end position="450"/>
    </location>
</feature>
<feature type="active site" description="Proton donor 1" evidence="5">
    <location>
        <position position="684"/>
    </location>
</feature>
<keyword evidence="12" id="KW-0482">Metalloprotease</keyword>
<dbReference type="GO" id="GO:0004180">
    <property type="term" value="F:carboxypeptidase activity"/>
    <property type="evidence" value="ECO:0007669"/>
    <property type="project" value="UniProtKB-KW"/>
</dbReference>
<feature type="binding site" evidence="8">
    <location>
        <position position="492"/>
    </location>
    <ligand>
        <name>Zn(2+)</name>
        <dbReference type="ChEBI" id="CHEBI:29105"/>
        <label>1</label>
        <note>catalytic</note>
    </ligand>
</feature>
<dbReference type="Gene3D" id="1.10.1370.30">
    <property type="match status" value="1"/>
</dbReference>
<dbReference type="GO" id="GO:0016020">
    <property type="term" value="C:membrane"/>
    <property type="evidence" value="ECO:0007669"/>
    <property type="project" value="InterPro"/>
</dbReference>
<feature type="active site" description="Proton acceptor 2" evidence="6">
    <location>
        <position position="464"/>
    </location>
</feature>
<dbReference type="EMBL" id="LR899009">
    <property type="protein sequence ID" value="CAD7077228.1"/>
    <property type="molecule type" value="Genomic_DNA"/>
</dbReference>
<feature type="binding site" evidence="10">
    <location>
        <position position="467"/>
    </location>
    <ligand>
        <name>Zn(2+)</name>
        <dbReference type="ChEBI" id="CHEBI:29105"/>
        <label>2</label>
        <note>catalytic</note>
    </ligand>
</feature>
<keyword evidence="14" id="KW-1185">Reference proteome</keyword>
<evidence type="ECO:0000256" key="11">
    <source>
        <dbReference type="PROSITE-ProRule" id="PRU01355"/>
    </source>
</evidence>
<dbReference type="GO" id="GO:0006508">
    <property type="term" value="P:proteolysis"/>
    <property type="evidence" value="ECO:0007669"/>
    <property type="project" value="UniProtKB-KW"/>
</dbReference>
<dbReference type="Proteomes" id="UP000594454">
    <property type="component" value="Chromosome 1"/>
</dbReference>
<dbReference type="PRINTS" id="PR00791">
    <property type="entry name" value="PEPDIPTASEA"/>
</dbReference>
<protein>
    <recommendedName>
        <fullName evidence="12">Angiotensin-converting enzyme</fullName>
        <ecNumber evidence="12">3.4.-.-</ecNumber>
    </recommendedName>
</protein>
<evidence type="ECO:0000256" key="6">
    <source>
        <dbReference type="PIRSR" id="PIRSR601548-11"/>
    </source>
</evidence>
<keyword evidence="2" id="KW-0732">Signal</keyword>
<keyword evidence="12" id="KW-0121">Carboxypeptidase</keyword>
<evidence type="ECO:0000313" key="14">
    <source>
        <dbReference type="Proteomes" id="UP000594454"/>
    </source>
</evidence>
<keyword evidence="12" id="KW-0378">Hydrolase</keyword>
<dbReference type="PANTHER" id="PTHR10514">
    <property type="entry name" value="ANGIOTENSIN-CONVERTING ENZYME"/>
    <property type="match status" value="1"/>
</dbReference>
<evidence type="ECO:0000256" key="2">
    <source>
        <dbReference type="ARBA" id="ARBA00022729"/>
    </source>
</evidence>
<dbReference type="InParanoid" id="A0A7R8UAJ5"/>
<keyword evidence="8 12" id="KW-0862">Zinc</keyword>
<dbReference type="GO" id="GO:0008237">
    <property type="term" value="F:metallopeptidase activity"/>
    <property type="evidence" value="ECO:0007669"/>
    <property type="project" value="UniProtKB-KW"/>
</dbReference>
<feature type="disulfide bond" evidence="9">
    <location>
        <begin position="709"/>
        <end position="730"/>
    </location>
</feature>
<feature type="binding site" evidence="10">
    <location>
        <position position="463"/>
    </location>
    <ligand>
        <name>Zn(2+)</name>
        <dbReference type="ChEBI" id="CHEBI:29105"/>
        <label>2</label>
        <note>catalytic</note>
    </ligand>
</feature>
<evidence type="ECO:0000256" key="8">
    <source>
        <dbReference type="PIRSR" id="PIRSR601548-3"/>
    </source>
</evidence>
<gene>
    <name evidence="13" type="ORF">HERILL_LOCUS593</name>
</gene>
<feature type="binding site" evidence="10">
    <location>
        <position position="492"/>
    </location>
    <ligand>
        <name>Zn(2+)</name>
        <dbReference type="ChEBI" id="CHEBI:29105"/>
        <label>2</label>
        <note>catalytic</note>
    </ligand>
</feature>
<accession>A0A7R8UAJ5</accession>